<gene>
    <name evidence="6" type="ORF">SAMN05192549_105180</name>
</gene>
<dbReference type="OrthoDB" id="8481770at2"/>
<dbReference type="GO" id="GO:0016987">
    <property type="term" value="F:sigma factor activity"/>
    <property type="evidence" value="ECO:0007669"/>
    <property type="project" value="UniProtKB-KW"/>
</dbReference>
<keyword evidence="6" id="KW-0969">Cilium</keyword>
<dbReference type="InterPro" id="IPR007627">
    <property type="entry name" value="RNA_pol_sigma70_r2"/>
</dbReference>
<dbReference type="GO" id="GO:0003677">
    <property type="term" value="F:DNA binding"/>
    <property type="evidence" value="ECO:0007669"/>
    <property type="project" value="UniProtKB-KW"/>
</dbReference>
<evidence type="ECO:0000256" key="1">
    <source>
        <dbReference type="ARBA" id="ARBA00023015"/>
    </source>
</evidence>
<dbReference type="InterPro" id="IPR007630">
    <property type="entry name" value="RNA_pol_sigma70_r4"/>
</dbReference>
<dbReference type="InterPro" id="IPR013324">
    <property type="entry name" value="RNA_pol_sigma_r3/r4-like"/>
</dbReference>
<keyword evidence="6" id="KW-0282">Flagellum</keyword>
<reference evidence="7" key="1">
    <citation type="submission" date="2016-11" db="EMBL/GenBank/DDBJ databases">
        <authorList>
            <person name="Varghese N."/>
            <person name="Submissions S."/>
        </authorList>
    </citation>
    <scope>NUCLEOTIDE SEQUENCE [LARGE SCALE GENOMIC DNA]</scope>
    <source>
        <strain evidence="7">Sac-22</strain>
    </source>
</reference>
<accession>A0A1M7PL32</accession>
<dbReference type="RefSeq" id="WP_084560127.1">
    <property type="nucleotide sequence ID" value="NZ_FRCX01000005.1"/>
</dbReference>
<dbReference type="PANTHER" id="PTHR30385">
    <property type="entry name" value="SIGMA FACTOR F FLAGELLAR"/>
    <property type="match status" value="1"/>
</dbReference>
<evidence type="ECO:0000259" key="5">
    <source>
        <dbReference type="PROSITE" id="PS00716"/>
    </source>
</evidence>
<proteinExistence type="predicted"/>
<keyword evidence="1" id="KW-0805">Transcription regulation</keyword>
<feature type="domain" description="RNA polymerase sigma-70" evidence="5">
    <location>
        <begin position="217"/>
        <end position="243"/>
    </location>
</feature>
<dbReference type="NCBIfam" id="TIGR02937">
    <property type="entry name" value="sigma70-ECF"/>
    <property type="match status" value="1"/>
</dbReference>
<keyword evidence="3" id="KW-0238">DNA-binding</keyword>
<sequence length="257" mass="29503">MIDEHAMPPRAAAPARYQQLDDEAGLWQRWRNQGELAAREALIRHYLSYARALAAQMYARRSMDEFEFDEYMQFATVGLLEALDRYDPERGILFKTFATTRINGAMLSGLSTLSERQQQIAMRRRMADERVKSLQEAPLPADPERLLRELAEIGVGLALGFVLEGSGMLASAEASVADNTYTRLELRQFQQQIRYLCQRLTAREREVIEMHYLQHISFEEVAERLQLSKGRVSQLHAQGLKRLRTLLLQTSPCDVTL</sequence>
<dbReference type="Gene3D" id="1.20.140.160">
    <property type="match status" value="1"/>
</dbReference>
<dbReference type="PRINTS" id="PR00046">
    <property type="entry name" value="SIGMA70FCT"/>
</dbReference>
<evidence type="ECO:0000313" key="7">
    <source>
        <dbReference type="Proteomes" id="UP000184339"/>
    </source>
</evidence>
<keyword evidence="6" id="KW-0966">Cell projection</keyword>
<dbReference type="Pfam" id="PF04542">
    <property type="entry name" value="Sigma70_r2"/>
    <property type="match status" value="1"/>
</dbReference>
<dbReference type="STRING" id="551987.SAMN05192549_105180"/>
<dbReference type="SUPFAM" id="SSF88946">
    <property type="entry name" value="Sigma2 domain of RNA polymerase sigma factors"/>
    <property type="match status" value="1"/>
</dbReference>
<dbReference type="GO" id="GO:0006352">
    <property type="term" value="P:DNA-templated transcription initiation"/>
    <property type="evidence" value="ECO:0007669"/>
    <property type="project" value="InterPro"/>
</dbReference>
<dbReference type="InterPro" id="IPR013325">
    <property type="entry name" value="RNA_pol_sigma_r2"/>
</dbReference>
<dbReference type="InterPro" id="IPR014284">
    <property type="entry name" value="RNA_pol_sigma-70_dom"/>
</dbReference>
<keyword evidence="7" id="KW-1185">Reference proteome</keyword>
<evidence type="ECO:0000256" key="2">
    <source>
        <dbReference type="ARBA" id="ARBA00023082"/>
    </source>
</evidence>
<dbReference type="CDD" id="cd06171">
    <property type="entry name" value="Sigma70_r4"/>
    <property type="match status" value="1"/>
</dbReference>
<evidence type="ECO:0000256" key="4">
    <source>
        <dbReference type="ARBA" id="ARBA00023163"/>
    </source>
</evidence>
<evidence type="ECO:0000313" key="6">
    <source>
        <dbReference type="EMBL" id="SHN17848.1"/>
    </source>
</evidence>
<name>A0A1M7PL32_9BURK</name>
<dbReference type="SUPFAM" id="SSF88659">
    <property type="entry name" value="Sigma3 and sigma4 domains of RNA polymerase sigma factors"/>
    <property type="match status" value="1"/>
</dbReference>
<dbReference type="AlphaFoldDB" id="A0A1M7PL32"/>
<dbReference type="InterPro" id="IPR000943">
    <property type="entry name" value="RNA_pol_sigma70"/>
</dbReference>
<evidence type="ECO:0000256" key="3">
    <source>
        <dbReference type="ARBA" id="ARBA00023125"/>
    </source>
</evidence>
<dbReference type="EMBL" id="FRCX01000005">
    <property type="protein sequence ID" value="SHN17848.1"/>
    <property type="molecule type" value="Genomic_DNA"/>
</dbReference>
<protein>
    <submittedName>
        <fullName evidence="6">RNA polymerase sigma factor for flagellar operon FliA</fullName>
    </submittedName>
</protein>
<organism evidence="6 7">
    <name type="scientific">Duganella sacchari</name>
    <dbReference type="NCBI Taxonomy" id="551987"/>
    <lineage>
        <taxon>Bacteria</taxon>
        <taxon>Pseudomonadati</taxon>
        <taxon>Pseudomonadota</taxon>
        <taxon>Betaproteobacteria</taxon>
        <taxon>Burkholderiales</taxon>
        <taxon>Oxalobacteraceae</taxon>
        <taxon>Telluria group</taxon>
        <taxon>Duganella</taxon>
    </lineage>
</organism>
<dbReference type="PROSITE" id="PS00716">
    <property type="entry name" value="SIGMA70_2"/>
    <property type="match status" value="1"/>
</dbReference>
<dbReference type="Proteomes" id="UP000184339">
    <property type="component" value="Unassembled WGS sequence"/>
</dbReference>
<dbReference type="Gene3D" id="1.10.1740.10">
    <property type="match status" value="1"/>
</dbReference>
<keyword evidence="4" id="KW-0804">Transcription</keyword>
<keyword evidence="2" id="KW-0731">Sigma factor</keyword>
<dbReference type="Pfam" id="PF04545">
    <property type="entry name" value="Sigma70_r4"/>
    <property type="match status" value="1"/>
</dbReference>